<dbReference type="Proteomes" id="UP000194137">
    <property type="component" value="Chromosome"/>
</dbReference>
<dbReference type="OrthoDB" id="6902891at2"/>
<dbReference type="PANTHER" id="PTHR36934">
    <property type="entry name" value="BLR0278 PROTEIN"/>
    <property type="match status" value="1"/>
</dbReference>
<evidence type="ECO:0000313" key="4">
    <source>
        <dbReference type="EMBL" id="ARQ00621.1"/>
    </source>
</evidence>
<protein>
    <submittedName>
        <fullName evidence="4">Thioesterase</fullName>
    </submittedName>
</protein>
<dbReference type="Gene3D" id="3.10.129.10">
    <property type="entry name" value="Hotdog Thioesterase"/>
    <property type="match status" value="1"/>
</dbReference>
<sequence>MTDYSKLKPGLTGHAQILVGEEQTAPRVGSGRVRVLATPVMINMMEAAALDAIESLLPPGHQSLGTHLDVGHYAATPVGMTLRATAEVTKVDGRNVTFRVEAFDDRERVGDGTHSRVVVNVERFDLRIQKKLKGEV</sequence>
<feature type="binding site" evidence="2">
    <location>
        <position position="65"/>
    </location>
    <ligand>
        <name>CoA</name>
        <dbReference type="ChEBI" id="CHEBI:57287"/>
    </ligand>
</feature>
<evidence type="ECO:0000256" key="1">
    <source>
        <dbReference type="PIRSR" id="PIRSR014972-1"/>
    </source>
</evidence>
<evidence type="ECO:0000259" key="3">
    <source>
        <dbReference type="Pfam" id="PF22636"/>
    </source>
</evidence>
<dbReference type="InterPro" id="IPR025540">
    <property type="entry name" value="FlK"/>
</dbReference>
<feature type="domain" description="Fluoroacetyl-CoA-specific thioesterase-like" evidence="3">
    <location>
        <begin position="19"/>
        <end position="122"/>
    </location>
</feature>
<feature type="binding site" evidence="2">
    <location>
        <position position="65"/>
    </location>
    <ligand>
        <name>substrate</name>
    </ligand>
</feature>
<dbReference type="InterPro" id="IPR029069">
    <property type="entry name" value="HotDog_dom_sf"/>
</dbReference>
<organism evidence="4 5">
    <name type="scientific">Pseudorhodoplanes sinuspersici</name>
    <dbReference type="NCBI Taxonomy" id="1235591"/>
    <lineage>
        <taxon>Bacteria</taxon>
        <taxon>Pseudomonadati</taxon>
        <taxon>Pseudomonadota</taxon>
        <taxon>Alphaproteobacteria</taxon>
        <taxon>Hyphomicrobiales</taxon>
        <taxon>Pseudorhodoplanes</taxon>
    </lineage>
</organism>
<proteinExistence type="predicted"/>
<feature type="binding site" evidence="2">
    <location>
        <position position="116"/>
    </location>
    <ligand>
        <name>substrate</name>
    </ligand>
</feature>
<feature type="active site" evidence="1">
    <location>
        <position position="72"/>
    </location>
</feature>
<dbReference type="CDD" id="cd03440">
    <property type="entry name" value="hot_dog"/>
    <property type="match status" value="1"/>
</dbReference>
<keyword evidence="5" id="KW-1185">Reference proteome</keyword>
<name>A0A1W6ZU16_9HYPH</name>
<dbReference type="RefSeq" id="WP_086089016.1">
    <property type="nucleotide sequence ID" value="NZ_CP021112.1"/>
</dbReference>
<reference evidence="4 5" key="1">
    <citation type="submission" date="2017-05" db="EMBL/GenBank/DDBJ databases">
        <title>Full genome sequence of Pseudorhodoplanes sinuspersici.</title>
        <authorList>
            <person name="Dastgheib S.M.M."/>
            <person name="Shavandi M."/>
            <person name="Tirandaz H."/>
        </authorList>
    </citation>
    <scope>NUCLEOTIDE SEQUENCE [LARGE SCALE GENOMIC DNA]</scope>
    <source>
        <strain evidence="4 5">RIPI110</strain>
    </source>
</reference>
<dbReference type="PANTHER" id="PTHR36934:SF1">
    <property type="entry name" value="THIOESTERASE DOMAIN-CONTAINING PROTEIN"/>
    <property type="match status" value="1"/>
</dbReference>
<evidence type="ECO:0000313" key="5">
    <source>
        <dbReference type="Proteomes" id="UP000194137"/>
    </source>
</evidence>
<feature type="active site" evidence="1">
    <location>
        <position position="46"/>
    </location>
</feature>
<accession>A0A1W6ZU16</accession>
<dbReference type="PIRSF" id="PIRSF014972">
    <property type="entry name" value="FlK"/>
    <property type="match status" value="1"/>
</dbReference>
<gene>
    <name evidence="4" type="ORF">CAK95_17200</name>
</gene>
<dbReference type="InterPro" id="IPR054485">
    <property type="entry name" value="FlK-like_dom"/>
</dbReference>
<dbReference type="KEGG" id="psin:CAK95_17200"/>
<dbReference type="AlphaFoldDB" id="A0A1W6ZU16"/>
<dbReference type="SUPFAM" id="SSF54637">
    <property type="entry name" value="Thioesterase/thiol ester dehydrase-isomerase"/>
    <property type="match status" value="1"/>
</dbReference>
<dbReference type="EMBL" id="CP021112">
    <property type="protein sequence ID" value="ARQ00621.1"/>
    <property type="molecule type" value="Genomic_DNA"/>
</dbReference>
<feature type="active site" evidence="1">
    <location>
        <position position="38"/>
    </location>
</feature>
<dbReference type="STRING" id="1235591.CAK95_17200"/>
<evidence type="ECO:0000256" key="2">
    <source>
        <dbReference type="PIRSR" id="PIRSR014972-2"/>
    </source>
</evidence>
<dbReference type="Pfam" id="PF22636">
    <property type="entry name" value="FlK"/>
    <property type="match status" value="1"/>
</dbReference>